<evidence type="ECO:0000256" key="1">
    <source>
        <dbReference type="ARBA" id="ARBA00022448"/>
    </source>
</evidence>
<dbReference type="CDD" id="cd03225">
    <property type="entry name" value="ABC_cobalt_CbiO_domain1"/>
    <property type="match status" value="1"/>
</dbReference>
<dbReference type="InterPro" id="IPR003593">
    <property type="entry name" value="AAA+_ATPase"/>
</dbReference>
<organism evidence="5 6">
    <name type="scientific">Posidoniimonas corsicana</name>
    <dbReference type="NCBI Taxonomy" id="1938618"/>
    <lineage>
        <taxon>Bacteria</taxon>
        <taxon>Pseudomonadati</taxon>
        <taxon>Planctomycetota</taxon>
        <taxon>Planctomycetia</taxon>
        <taxon>Pirellulales</taxon>
        <taxon>Lacipirellulaceae</taxon>
        <taxon>Posidoniimonas</taxon>
    </lineage>
</organism>
<dbReference type="SUPFAM" id="SSF52540">
    <property type="entry name" value="P-loop containing nucleoside triphosphate hydrolases"/>
    <property type="match status" value="1"/>
</dbReference>
<dbReference type="GO" id="GO:0016887">
    <property type="term" value="F:ATP hydrolysis activity"/>
    <property type="evidence" value="ECO:0007669"/>
    <property type="project" value="InterPro"/>
</dbReference>
<proteinExistence type="predicted"/>
<dbReference type="PANTHER" id="PTHR43158:SF2">
    <property type="entry name" value="SKFA PEPTIDE EXPORT ATP-BINDING PROTEIN SKFE"/>
    <property type="match status" value="1"/>
</dbReference>
<dbReference type="SMART" id="SM00382">
    <property type="entry name" value="AAA"/>
    <property type="match status" value="1"/>
</dbReference>
<dbReference type="InterPro" id="IPR015856">
    <property type="entry name" value="ABC_transpr_CbiO/EcfA_su"/>
</dbReference>
<keyword evidence="5" id="KW-0378">Hydrolase</keyword>
<sequence>MFELQNVGYKQGGVDILKKVDWAIRGGEHWAVLGPNGSGKTTLLRVACGYQWPTSGRVLRGGAELTDLSELRRRMGWVGEELLSRVPREQTALQIAASGAIGQIGLRLIGQVDPTDEDYQRAEQLLVDSGCGGIVDSPFRVLSQGERQKVLVARARMTDPTLLVLDEPCAGMDPGTRERFLAWLQTQLTDKRSPSLLLVTHHVEEIMPGVERTLVMEAGRVAAAGPTAEVVTEGLLSRLYGVGVDQMVRSQGRMWPVWG</sequence>
<keyword evidence="3 5" id="KW-0067">ATP-binding</keyword>
<evidence type="ECO:0000313" key="5">
    <source>
        <dbReference type="EMBL" id="TWT37559.1"/>
    </source>
</evidence>
<dbReference type="InterPro" id="IPR027417">
    <property type="entry name" value="P-loop_NTPase"/>
</dbReference>
<evidence type="ECO:0000313" key="6">
    <source>
        <dbReference type="Proteomes" id="UP000316714"/>
    </source>
</evidence>
<gene>
    <name evidence="5" type="primary">ylmA</name>
    <name evidence="5" type="ORF">KOR34_25120</name>
</gene>
<accession>A0A5C5VI53</accession>
<dbReference type="Proteomes" id="UP000316714">
    <property type="component" value="Unassembled WGS sequence"/>
</dbReference>
<keyword evidence="6" id="KW-1185">Reference proteome</keyword>
<dbReference type="InterPro" id="IPR003439">
    <property type="entry name" value="ABC_transporter-like_ATP-bd"/>
</dbReference>
<dbReference type="Pfam" id="PF00005">
    <property type="entry name" value="ABC_tran"/>
    <property type="match status" value="1"/>
</dbReference>
<dbReference type="AlphaFoldDB" id="A0A5C5VI53"/>
<dbReference type="RefSeq" id="WP_146564890.1">
    <property type="nucleotide sequence ID" value="NZ_SIHJ01000001.1"/>
</dbReference>
<dbReference type="GO" id="GO:0055085">
    <property type="term" value="P:transmembrane transport"/>
    <property type="evidence" value="ECO:0007669"/>
    <property type="project" value="InterPro"/>
</dbReference>
<evidence type="ECO:0000256" key="3">
    <source>
        <dbReference type="ARBA" id="ARBA00022840"/>
    </source>
</evidence>
<dbReference type="PROSITE" id="PS50893">
    <property type="entry name" value="ABC_TRANSPORTER_2"/>
    <property type="match status" value="1"/>
</dbReference>
<protein>
    <submittedName>
        <fullName evidence="5">Putative ABC transporter ATP-binding protein YlmA</fullName>
        <ecNumber evidence="5">3.6.3.-</ecNumber>
    </submittedName>
</protein>
<dbReference type="Gene3D" id="3.40.50.300">
    <property type="entry name" value="P-loop containing nucleotide triphosphate hydrolases"/>
    <property type="match status" value="1"/>
</dbReference>
<comment type="caution">
    <text evidence="5">The sequence shown here is derived from an EMBL/GenBank/DDBJ whole genome shotgun (WGS) entry which is preliminary data.</text>
</comment>
<keyword evidence="1" id="KW-0813">Transport</keyword>
<dbReference type="OrthoDB" id="9804199at2"/>
<dbReference type="GO" id="GO:0016020">
    <property type="term" value="C:membrane"/>
    <property type="evidence" value="ECO:0007669"/>
    <property type="project" value="InterPro"/>
</dbReference>
<dbReference type="PANTHER" id="PTHR43158">
    <property type="entry name" value="SKFA PEPTIDE EXPORT ATP-BINDING PROTEIN SKFE"/>
    <property type="match status" value="1"/>
</dbReference>
<dbReference type="GO" id="GO:0005524">
    <property type="term" value="F:ATP binding"/>
    <property type="evidence" value="ECO:0007669"/>
    <property type="project" value="UniProtKB-KW"/>
</dbReference>
<dbReference type="EC" id="3.6.3.-" evidence="5"/>
<evidence type="ECO:0000256" key="2">
    <source>
        <dbReference type="ARBA" id="ARBA00022741"/>
    </source>
</evidence>
<name>A0A5C5VI53_9BACT</name>
<dbReference type="EMBL" id="SIHJ01000001">
    <property type="protein sequence ID" value="TWT37559.1"/>
    <property type="molecule type" value="Genomic_DNA"/>
</dbReference>
<feature type="domain" description="ABC transporter" evidence="4">
    <location>
        <begin position="2"/>
        <end position="243"/>
    </location>
</feature>
<evidence type="ECO:0000259" key="4">
    <source>
        <dbReference type="PROSITE" id="PS50893"/>
    </source>
</evidence>
<keyword evidence="2" id="KW-0547">Nucleotide-binding</keyword>
<reference evidence="5 6" key="1">
    <citation type="submission" date="2019-02" db="EMBL/GenBank/DDBJ databases">
        <title>Deep-cultivation of Planctomycetes and their phenomic and genomic characterization uncovers novel biology.</title>
        <authorList>
            <person name="Wiegand S."/>
            <person name="Jogler M."/>
            <person name="Boedeker C."/>
            <person name="Pinto D."/>
            <person name="Vollmers J."/>
            <person name="Rivas-Marin E."/>
            <person name="Kohn T."/>
            <person name="Peeters S.H."/>
            <person name="Heuer A."/>
            <person name="Rast P."/>
            <person name="Oberbeckmann S."/>
            <person name="Bunk B."/>
            <person name="Jeske O."/>
            <person name="Meyerdierks A."/>
            <person name="Storesund J.E."/>
            <person name="Kallscheuer N."/>
            <person name="Luecker S."/>
            <person name="Lage O.M."/>
            <person name="Pohl T."/>
            <person name="Merkel B.J."/>
            <person name="Hornburger P."/>
            <person name="Mueller R.-W."/>
            <person name="Bruemmer F."/>
            <person name="Labrenz M."/>
            <person name="Spormann A.M."/>
            <person name="Op Den Camp H."/>
            <person name="Overmann J."/>
            <person name="Amann R."/>
            <person name="Jetten M.S.M."/>
            <person name="Mascher T."/>
            <person name="Medema M.H."/>
            <person name="Devos D.P."/>
            <person name="Kaster A.-K."/>
            <person name="Ovreas L."/>
            <person name="Rohde M."/>
            <person name="Galperin M.Y."/>
            <person name="Jogler C."/>
        </authorList>
    </citation>
    <scope>NUCLEOTIDE SEQUENCE [LARGE SCALE GENOMIC DNA]</scope>
    <source>
        <strain evidence="5 6">KOR34</strain>
    </source>
</reference>